<reference evidence="3" key="1">
    <citation type="journal article" date="2021" name="PeerJ">
        <title>Extensive microbial diversity within the chicken gut microbiome revealed by metagenomics and culture.</title>
        <authorList>
            <person name="Gilroy R."/>
            <person name="Ravi A."/>
            <person name="Getino M."/>
            <person name="Pursley I."/>
            <person name="Horton D.L."/>
            <person name="Alikhan N.F."/>
            <person name="Baker D."/>
            <person name="Gharbi K."/>
            <person name="Hall N."/>
            <person name="Watson M."/>
            <person name="Adriaenssens E.M."/>
            <person name="Foster-Nyarko E."/>
            <person name="Jarju S."/>
            <person name="Secka A."/>
            <person name="Antonio M."/>
            <person name="Oren A."/>
            <person name="Chaudhuri R.R."/>
            <person name="La Ragione R."/>
            <person name="Hildebrand F."/>
            <person name="Pallen M.J."/>
        </authorList>
    </citation>
    <scope>NUCLEOTIDE SEQUENCE</scope>
    <source>
        <strain evidence="3">CHK121-7720</strain>
    </source>
</reference>
<evidence type="ECO:0000256" key="1">
    <source>
        <dbReference type="PROSITE-ProRule" id="PRU00339"/>
    </source>
</evidence>
<sequence length="1004" mass="113438">MFRKRAIVACLGLVCAGQLSAAKPGVPAYDDYQALINRGISLFEEKNYVGCADVMQEACEGDLPHELRETADWYIAWSEACNHSPQAEARLTEFLRDYPASAHTLQARLALADYYYARQEYARALKAYRSVDVSLLTGDDEDRWGYRTACSLLKTGDTAAAKPLFQILLGKNKYKEGSTFYLAYIQMTEGDDRAALSGFAKVADDSRYGYPARLHMLQIYFKQKRFAQVLTEGKELLSRPTSDADAYTELLRLLGESAYQEGDDQAATDYLERYLQRTGDPQRSSLYALGVIAYRQGHDAQAIDFLGRVTGTDDALSQNAYLYIGQAYLRAGDKNNARMAFEMASQGDYDRQVRETALYNYALCLYDRSASPFDNSVGVFERFLNEFPESRYADKINDYLVEVYMTTRNYRSALASIEKIQRPDSKILAAKQRILFQLGTEAFANTRIDEARQLFAQAIAVGNYDADIRAKSSFWLAECQYRQEQYGAAARNYSAFLSACKDKRSEMYALAWYDWAYCQFKQHNFAQALDGFSRYLSAQAGTDKRMVADAYARTGDCYYYARRYADAEKYYNQAQQTYPASGDYALFQKAFMVGLQKDQARKVELLDQLIARYPRSAYLPNAWFEKGQAYTILNRGNEAIASYRQLMANYPQSAIARKGGLQLGMVYFNNGQTDESIAAYQQVIERYPTSEEARIAVADLKSVYVEQDAVDAYAAYLNSVGRAEQAPVAELDSLSYMAAERTYMTGKGAASLERYLRNYPSGAFRTPANFYVGQAAFAAKEYDKALTAFDYVVTHAPDGEFAEEALARKCEILYLNGRYDEALASFKMLEQKATTAENKQAAGLGILRIARNKQQYDLVLTAAEGLLSESKLSPDLRQEVLFDRADAYAHTGQGEEAAADWQELSQDTRSEYGAQSAYLLAQYQFDNKALNNAEKTLNAFIDKGTPHSYWLARGFLLMADIYEKRGENFQARQYLQSLRNNYPAGDDDIMTRIDERLARLGKTE</sequence>
<feature type="signal peptide" evidence="2">
    <location>
        <begin position="1"/>
        <end position="21"/>
    </location>
</feature>
<dbReference type="RefSeq" id="WP_273305259.1">
    <property type="nucleotide sequence ID" value="NZ_DYUD01000009.1"/>
</dbReference>
<dbReference type="SUPFAM" id="SSF81901">
    <property type="entry name" value="HCP-like"/>
    <property type="match status" value="1"/>
</dbReference>
<keyword evidence="2" id="KW-0732">Signal</keyword>
<dbReference type="InterPro" id="IPR019734">
    <property type="entry name" value="TPR_rpt"/>
</dbReference>
<gene>
    <name evidence="3" type="ORF">K8U91_01710</name>
</gene>
<dbReference type="EMBL" id="DYUD01000009">
    <property type="protein sequence ID" value="HJG88180.1"/>
    <property type="molecule type" value="Genomic_DNA"/>
</dbReference>
<evidence type="ECO:0000313" key="4">
    <source>
        <dbReference type="Proteomes" id="UP000757103"/>
    </source>
</evidence>
<dbReference type="GO" id="GO:0051301">
    <property type="term" value="P:cell division"/>
    <property type="evidence" value="ECO:0007669"/>
    <property type="project" value="TreeGrafter"/>
</dbReference>
<feature type="chain" id="PRO_5037679757" evidence="2">
    <location>
        <begin position="22"/>
        <end position="1004"/>
    </location>
</feature>
<dbReference type="Pfam" id="PF13174">
    <property type="entry name" value="TPR_6"/>
    <property type="match status" value="3"/>
</dbReference>
<keyword evidence="1" id="KW-0802">TPR repeat</keyword>
<dbReference type="Gene3D" id="1.25.40.10">
    <property type="entry name" value="Tetratricopeptide repeat domain"/>
    <property type="match status" value="8"/>
</dbReference>
<evidence type="ECO:0000313" key="3">
    <source>
        <dbReference type="EMBL" id="HJG88180.1"/>
    </source>
</evidence>
<protein>
    <submittedName>
        <fullName evidence="3">Tetratricopeptide repeat protein</fullName>
    </submittedName>
</protein>
<dbReference type="InterPro" id="IPR011990">
    <property type="entry name" value="TPR-like_helical_dom_sf"/>
</dbReference>
<feature type="repeat" description="TPR" evidence="1">
    <location>
        <begin position="548"/>
        <end position="581"/>
    </location>
</feature>
<dbReference type="Proteomes" id="UP000757103">
    <property type="component" value="Unassembled WGS sequence"/>
</dbReference>
<reference evidence="3" key="2">
    <citation type="submission" date="2021-09" db="EMBL/GenBank/DDBJ databases">
        <authorList>
            <person name="Gilroy R."/>
        </authorList>
    </citation>
    <scope>NUCLEOTIDE SEQUENCE</scope>
    <source>
        <strain evidence="3">CHK121-7720</strain>
    </source>
</reference>
<dbReference type="SMART" id="SM00028">
    <property type="entry name" value="TPR"/>
    <property type="match status" value="11"/>
</dbReference>
<evidence type="ECO:0000256" key="2">
    <source>
        <dbReference type="SAM" id="SignalP"/>
    </source>
</evidence>
<feature type="repeat" description="TPR" evidence="1">
    <location>
        <begin position="620"/>
        <end position="653"/>
    </location>
</feature>
<feature type="repeat" description="TPR" evidence="1">
    <location>
        <begin position="766"/>
        <end position="799"/>
    </location>
</feature>
<comment type="caution">
    <text evidence="3">The sequence shown here is derived from an EMBL/GenBank/DDBJ whole genome shotgun (WGS) entry which is preliminary data.</text>
</comment>
<dbReference type="PANTHER" id="PTHR12558">
    <property type="entry name" value="CELL DIVISION CYCLE 16,23,27"/>
    <property type="match status" value="1"/>
</dbReference>
<proteinExistence type="predicted"/>
<dbReference type="PROSITE" id="PS50005">
    <property type="entry name" value="TPR"/>
    <property type="match status" value="4"/>
</dbReference>
<dbReference type="SUPFAM" id="SSF48452">
    <property type="entry name" value="TPR-like"/>
    <property type="match status" value="3"/>
</dbReference>
<dbReference type="PANTHER" id="PTHR12558:SF44">
    <property type="entry name" value="TETRATRICOPEPTIDE REPEAT-CONTAINING PROTEIN"/>
    <property type="match status" value="1"/>
</dbReference>
<organism evidence="3 4">
    <name type="scientific">Barnesiella viscericola</name>
    <dbReference type="NCBI Taxonomy" id="397865"/>
    <lineage>
        <taxon>Bacteria</taxon>
        <taxon>Pseudomonadati</taxon>
        <taxon>Bacteroidota</taxon>
        <taxon>Bacteroidia</taxon>
        <taxon>Bacteroidales</taxon>
        <taxon>Barnesiellaceae</taxon>
        <taxon>Barnesiella</taxon>
    </lineage>
</organism>
<feature type="repeat" description="TPR" evidence="1">
    <location>
        <begin position="657"/>
        <end position="690"/>
    </location>
</feature>
<dbReference type="Pfam" id="PF13432">
    <property type="entry name" value="TPR_16"/>
    <property type="match status" value="3"/>
</dbReference>
<dbReference type="Pfam" id="PF13181">
    <property type="entry name" value="TPR_8"/>
    <property type="match status" value="1"/>
</dbReference>
<dbReference type="AlphaFoldDB" id="A0A921MPS6"/>
<accession>A0A921MPS6</accession>
<name>A0A921MPS6_9BACT</name>